<feature type="domain" description="Calcineurin-like phosphoesterase" evidence="1">
    <location>
        <begin position="23"/>
        <end position="225"/>
    </location>
</feature>
<dbReference type="Gene3D" id="3.60.21.10">
    <property type="match status" value="1"/>
</dbReference>
<dbReference type="AlphaFoldDB" id="A0A4R6WKF9"/>
<dbReference type="GO" id="GO:0016791">
    <property type="term" value="F:phosphatase activity"/>
    <property type="evidence" value="ECO:0007669"/>
    <property type="project" value="TreeGrafter"/>
</dbReference>
<dbReference type="GO" id="GO:0005737">
    <property type="term" value="C:cytoplasm"/>
    <property type="evidence" value="ECO:0007669"/>
    <property type="project" value="TreeGrafter"/>
</dbReference>
<dbReference type="RefSeq" id="WP_133614234.1">
    <property type="nucleotide sequence ID" value="NZ_SNYW01000010.1"/>
</dbReference>
<dbReference type="SUPFAM" id="SSF56300">
    <property type="entry name" value="Metallo-dependent phosphatases"/>
    <property type="match status" value="1"/>
</dbReference>
<evidence type="ECO:0000313" key="2">
    <source>
        <dbReference type="EMBL" id="TDQ80897.1"/>
    </source>
</evidence>
<dbReference type="PANTHER" id="PTHR42850">
    <property type="entry name" value="METALLOPHOSPHOESTERASE"/>
    <property type="match status" value="1"/>
</dbReference>
<organism evidence="2 3">
    <name type="scientific">Dongia mobilis</name>
    <dbReference type="NCBI Taxonomy" id="578943"/>
    <lineage>
        <taxon>Bacteria</taxon>
        <taxon>Pseudomonadati</taxon>
        <taxon>Pseudomonadota</taxon>
        <taxon>Alphaproteobacteria</taxon>
        <taxon>Rhodospirillales</taxon>
        <taxon>Dongiaceae</taxon>
        <taxon>Dongia</taxon>
    </lineage>
</organism>
<accession>A0A4R6WKF9</accession>
<dbReference type="InterPro" id="IPR029052">
    <property type="entry name" value="Metallo-depent_PP-like"/>
</dbReference>
<dbReference type="OrthoDB" id="9807890at2"/>
<dbReference type="Pfam" id="PF00149">
    <property type="entry name" value="Metallophos"/>
    <property type="match status" value="1"/>
</dbReference>
<evidence type="ECO:0000313" key="3">
    <source>
        <dbReference type="Proteomes" id="UP000295783"/>
    </source>
</evidence>
<gene>
    <name evidence="2" type="ORF">A8950_2766</name>
</gene>
<dbReference type="GO" id="GO:0008803">
    <property type="term" value="F:bis(5'-nucleosyl)-tetraphosphatase (symmetrical) activity"/>
    <property type="evidence" value="ECO:0007669"/>
    <property type="project" value="TreeGrafter"/>
</dbReference>
<dbReference type="GO" id="GO:0110154">
    <property type="term" value="P:RNA decapping"/>
    <property type="evidence" value="ECO:0007669"/>
    <property type="project" value="TreeGrafter"/>
</dbReference>
<protein>
    <submittedName>
        <fullName evidence="2">Serine/threonine protein phosphatase 1</fullName>
    </submittedName>
</protein>
<dbReference type="Proteomes" id="UP000295783">
    <property type="component" value="Unassembled WGS sequence"/>
</dbReference>
<sequence length="273" mass="30086">MNTETATTEWRPAPGTIDQHSFAIGDIHGMRHHFDALLSRIAHIIATESVQAPRVVLLGDYIDRGPASLSILKQILTTDLIPGAETLTLPGNHETMLATVLREEGPALEEHVENWLRWGAAAIARELGQSAESAASRPGAFVKAIRDYLGADAIRQFLTLDLAHRDTDYLFIHAGLHPLNSLRDSLACDWQSMPYNQHRHPVWCRYPFLDHNGPFDGDVVVVHGHTIQREPLVTANKIGVDTGAYEGGPLTCVELKGDRLRFHQVRLAPGGNA</sequence>
<comment type="caution">
    <text evidence="2">The sequence shown here is derived from an EMBL/GenBank/DDBJ whole genome shotgun (WGS) entry which is preliminary data.</text>
</comment>
<keyword evidence="3" id="KW-1185">Reference proteome</keyword>
<evidence type="ECO:0000259" key="1">
    <source>
        <dbReference type="Pfam" id="PF00149"/>
    </source>
</evidence>
<name>A0A4R6WKF9_9PROT</name>
<dbReference type="InterPro" id="IPR004843">
    <property type="entry name" value="Calcineurin-like_PHP"/>
</dbReference>
<dbReference type="EMBL" id="SNYW01000010">
    <property type="protein sequence ID" value="TDQ80897.1"/>
    <property type="molecule type" value="Genomic_DNA"/>
</dbReference>
<reference evidence="2 3" key="1">
    <citation type="submission" date="2019-03" db="EMBL/GenBank/DDBJ databases">
        <title>Genomic Encyclopedia of Type Strains, Phase III (KMG-III): the genomes of soil and plant-associated and newly described type strains.</title>
        <authorList>
            <person name="Whitman W."/>
        </authorList>
    </citation>
    <scope>NUCLEOTIDE SEQUENCE [LARGE SCALE GENOMIC DNA]</scope>
    <source>
        <strain evidence="2 3">CGMCC 1.7660</strain>
    </source>
</reference>
<dbReference type="PANTHER" id="PTHR42850:SF4">
    <property type="entry name" value="ZINC-DEPENDENT ENDOPOLYPHOSPHATASE"/>
    <property type="match status" value="1"/>
</dbReference>
<proteinExistence type="predicted"/>
<dbReference type="InterPro" id="IPR050126">
    <property type="entry name" value="Ap4A_hydrolase"/>
</dbReference>